<dbReference type="Gene3D" id="3.30.40.10">
    <property type="entry name" value="Zinc/RING finger domain, C3HC4 (zinc finger)"/>
    <property type="match status" value="1"/>
</dbReference>
<dbReference type="InterPro" id="IPR044066">
    <property type="entry name" value="TRIAD_supradom"/>
</dbReference>
<dbReference type="GO" id="GO:0004386">
    <property type="term" value="F:helicase activity"/>
    <property type="evidence" value="ECO:0007669"/>
    <property type="project" value="UniProtKB-KW"/>
</dbReference>
<keyword evidence="5 11" id="KW-0863">Zinc-finger</keyword>
<dbReference type="EMBL" id="JAINDJ010000007">
    <property type="protein sequence ID" value="KAG9443171.1"/>
    <property type="molecule type" value="Genomic_DNA"/>
</dbReference>
<dbReference type="InterPro" id="IPR013083">
    <property type="entry name" value="Znf_RING/FYVE/PHD"/>
</dbReference>
<dbReference type="CDD" id="cd22585">
    <property type="entry name" value="Rcat_RBR_DEAH12-like"/>
    <property type="match status" value="1"/>
</dbReference>
<dbReference type="InterPro" id="IPR056247">
    <property type="entry name" value="KH_DEAH11/12_2nd"/>
</dbReference>
<dbReference type="Pfam" id="PF24471">
    <property type="entry name" value="KH_DEAH11"/>
    <property type="match status" value="1"/>
</dbReference>
<dbReference type="GO" id="GO:0016787">
    <property type="term" value="F:hydrolase activity"/>
    <property type="evidence" value="ECO:0007669"/>
    <property type="project" value="UniProtKB-KW"/>
</dbReference>
<organism evidence="16 17">
    <name type="scientific">Aristolochia fimbriata</name>
    <name type="common">White veined hardy Dutchman's pipe vine</name>
    <dbReference type="NCBI Taxonomy" id="158543"/>
    <lineage>
        <taxon>Eukaryota</taxon>
        <taxon>Viridiplantae</taxon>
        <taxon>Streptophyta</taxon>
        <taxon>Embryophyta</taxon>
        <taxon>Tracheophyta</taxon>
        <taxon>Spermatophyta</taxon>
        <taxon>Magnoliopsida</taxon>
        <taxon>Magnoliidae</taxon>
        <taxon>Piperales</taxon>
        <taxon>Aristolochiaceae</taxon>
        <taxon>Aristolochia</taxon>
    </lineage>
</organism>
<evidence type="ECO:0000259" key="12">
    <source>
        <dbReference type="PROSITE" id="PS50089"/>
    </source>
</evidence>
<reference evidence="16 17" key="1">
    <citation type="submission" date="2021-07" db="EMBL/GenBank/DDBJ databases">
        <title>The Aristolochia fimbriata genome: insights into angiosperm evolution, floral development and chemical biosynthesis.</title>
        <authorList>
            <person name="Jiao Y."/>
        </authorList>
    </citation>
    <scope>NUCLEOTIDE SEQUENCE [LARGE SCALE GENOMIC DNA]</scope>
    <source>
        <strain evidence="16">IBCAS-2021</strain>
        <tissue evidence="16">Leaf</tissue>
    </source>
</reference>
<evidence type="ECO:0000259" key="15">
    <source>
        <dbReference type="PROSITE" id="PS51873"/>
    </source>
</evidence>
<dbReference type="FunFam" id="1.20.120.1750:FF:000020">
    <property type="entry name" value="ATP-dependent RNA helicase DEAH12 chloroplastic"/>
    <property type="match status" value="1"/>
</dbReference>
<feature type="domain" description="RING-type" evidence="12">
    <location>
        <begin position="1492"/>
        <end position="1517"/>
    </location>
</feature>
<evidence type="ECO:0000259" key="14">
    <source>
        <dbReference type="PROSITE" id="PS51194"/>
    </source>
</evidence>
<keyword evidence="9" id="KW-0862">Zinc</keyword>
<dbReference type="InterPro" id="IPR056248">
    <property type="entry name" value="RBD_DEAH11/12"/>
</dbReference>
<dbReference type="Pfam" id="PF01485">
    <property type="entry name" value="IBR"/>
    <property type="match status" value="1"/>
</dbReference>
<dbReference type="SUPFAM" id="SSF54928">
    <property type="entry name" value="RNA-binding domain, RBD"/>
    <property type="match status" value="1"/>
</dbReference>
<keyword evidence="10" id="KW-0067">ATP-binding</keyword>
<dbReference type="InterPro" id="IPR056244">
    <property type="entry name" value="RRM_DEAH11/12"/>
</dbReference>
<dbReference type="InterPro" id="IPR002867">
    <property type="entry name" value="IBR_dom"/>
</dbReference>
<dbReference type="PROSITE" id="PS00690">
    <property type="entry name" value="DEAH_ATP_HELICASE"/>
    <property type="match status" value="1"/>
</dbReference>
<dbReference type="Gene3D" id="1.20.120.1080">
    <property type="match status" value="1"/>
</dbReference>
<dbReference type="GO" id="GO:0005524">
    <property type="term" value="F:ATP binding"/>
    <property type="evidence" value="ECO:0007669"/>
    <property type="project" value="UniProtKB-KW"/>
</dbReference>
<dbReference type="InterPro" id="IPR012677">
    <property type="entry name" value="Nucleotide-bd_a/b_plait_sf"/>
</dbReference>
<dbReference type="SUPFAM" id="SSF52540">
    <property type="entry name" value="P-loop containing nucleoside triphosphate hydrolases"/>
    <property type="match status" value="1"/>
</dbReference>
<dbReference type="InterPro" id="IPR014001">
    <property type="entry name" value="Helicase_ATP-bd"/>
</dbReference>
<keyword evidence="8" id="KW-0347">Helicase</keyword>
<evidence type="ECO:0000256" key="8">
    <source>
        <dbReference type="ARBA" id="ARBA00022806"/>
    </source>
</evidence>
<dbReference type="FunFam" id="1.20.120.1080:FF:000033">
    <property type="entry name" value="RBR-type E3 ubiquitin transferase"/>
    <property type="match status" value="1"/>
</dbReference>
<dbReference type="InterPro" id="IPR027417">
    <property type="entry name" value="P-loop_NTPase"/>
</dbReference>
<feature type="domain" description="RING-type" evidence="15">
    <location>
        <begin position="1488"/>
        <end position="1703"/>
    </location>
</feature>
<dbReference type="InterPro" id="IPR056245">
    <property type="entry name" value="KH_DEAH11/12"/>
</dbReference>
<dbReference type="GO" id="GO:0003723">
    <property type="term" value="F:RNA binding"/>
    <property type="evidence" value="ECO:0007669"/>
    <property type="project" value="TreeGrafter"/>
</dbReference>
<protein>
    <submittedName>
        <fullName evidence="16">Uncharacterized protein</fullName>
    </submittedName>
</protein>
<dbReference type="InterPro" id="IPR056246">
    <property type="entry name" value="KH_DEAH11/12_1st"/>
</dbReference>
<dbReference type="InterPro" id="IPR001650">
    <property type="entry name" value="Helicase_C-like"/>
</dbReference>
<dbReference type="Pfam" id="PF26200">
    <property type="entry name" value="Rcat_RNF216"/>
    <property type="match status" value="1"/>
</dbReference>
<feature type="domain" description="Helicase C-terminal" evidence="14">
    <location>
        <begin position="441"/>
        <end position="604"/>
    </location>
</feature>
<evidence type="ECO:0000256" key="5">
    <source>
        <dbReference type="ARBA" id="ARBA00022771"/>
    </source>
</evidence>
<keyword evidence="6" id="KW-0833">Ubl conjugation pathway</keyword>
<dbReference type="PANTHER" id="PTHR18934:SF81">
    <property type="entry name" value="ATP-DEPENDENT RNA HELICASE DEAH11, CHLOROPLASTIC-RELATED"/>
    <property type="match status" value="1"/>
</dbReference>
<evidence type="ECO:0000256" key="11">
    <source>
        <dbReference type="PROSITE-ProRule" id="PRU00175"/>
    </source>
</evidence>
<evidence type="ECO:0000256" key="2">
    <source>
        <dbReference type="ARBA" id="ARBA00022723"/>
    </source>
</evidence>
<dbReference type="PROSITE" id="PS00518">
    <property type="entry name" value="ZF_RING_1"/>
    <property type="match status" value="1"/>
</dbReference>
<dbReference type="CDD" id="cd17917">
    <property type="entry name" value="DEXHc_RHA-like"/>
    <property type="match status" value="1"/>
</dbReference>
<evidence type="ECO:0000256" key="4">
    <source>
        <dbReference type="ARBA" id="ARBA00022741"/>
    </source>
</evidence>
<dbReference type="InterPro" id="IPR011709">
    <property type="entry name" value="DEAD-box_helicase_OB_fold"/>
</dbReference>
<gene>
    <name evidence="16" type="ORF">H6P81_019025</name>
</gene>
<dbReference type="PROSITE" id="PS51873">
    <property type="entry name" value="TRIAD"/>
    <property type="match status" value="1"/>
</dbReference>
<dbReference type="InterPro" id="IPR017907">
    <property type="entry name" value="Znf_RING_CS"/>
</dbReference>
<proteinExistence type="predicted"/>
<dbReference type="InterPro" id="IPR007502">
    <property type="entry name" value="Helicase-assoc_dom"/>
</dbReference>
<dbReference type="Pfam" id="PF24475">
    <property type="entry name" value="RBD_DEAH11"/>
    <property type="match status" value="1"/>
</dbReference>
<dbReference type="Gene3D" id="1.20.120.1750">
    <property type="match status" value="1"/>
</dbReference>
<keyword evidence="1" id="KW-0808">Transferase</keyword>
<evidence type="ECO:0000313" key="17">
    <source>
        <dbReference type="Proteomes" id="UP000825729"/>
    </source>
</evidence>
<evidence type="ECO:0000256" key="6">
    <source>
        <dbReference type="ARBA" id="ARBA00022786"/>
    </source>
</evidence>
<comment type="caution">
    <text evidence="16">The sequence shown here is derived from an EMBL/GenBank/DDBJ whole genome shotgun (WGS) entry which is preliminary data.</text>
</comment>
<evidence type="ECO:0000256" key="1">
    <source>
        <dbReference type="ARBA" id="ARBA00022679"/>
    </source>
</evidence>
<keyword evidence="2" id="KW-0479">Metal-binding</keyword>
<evidence type="ECO:0000256" key="3">
    <source>
        <dbReference type="ARBA" id="ARBA00022737"/>
    </source>
</evidence>
<dbReference type="Pfam" id="PF00271">
    <property type="entry name" value="Helicase_C"/>
    <property type="match status" value="1"/>
</dbReference>
<dbReference type="InterPro" id="IPR001841">
    <property type="entry name" value="Znf_RING"/>
</dbReference>
<dbReference type="PROSITE" id="PS50089">
    <property type="entry name" value="ZF_RING_2"/>
    <property type="match status" value="1"/>
</dbReference>
<dbReference type="GO" id="GO:0008270">
    <property type="term" value="F:zinc ion binding"/>
    <property type="evidence" value="ECO:0007669"/>
    <property type="project" value="UniProtKB-KW"/>
</dbReference>
<dbReference type="SMART" id="SM00647">
    <property type="entry name" value="IBR"/>
    <property type="match status" value="2"/>
</dbReference>
<dbReference type="PANTHER" id="PTHR18934">
    <property type="entry name" value="ATP-DEPENDENT RNA HELICASE"/>
    <property type="match status" value="1"/>
</dbReference>
<dbReference type="CDD" id="cd18791">
    <property type="entry name" value="SF2_C_RHA"/>
    <property type="match status" value="1"/>
</dbReference>
<dbReference type="Gene3D" id="3.30.70.330">
    <property type="match status" value="1"/>
</dbReference>
<dbReference type="InterPro" id="IPR035979">
    <property type="entry name" value="RBD_domain_sf"/>
</dbReference>
<dbReference type="Pfam" id="PF00097">
    <property type="entry name" value="zf-C3HC4"/>
    <property type="match status" value="1"/>
</dbReference>
<accession>A0AAV7E5N0</accession>
<dbReference type="Proteomes" id="UP000825729">
    <property type="component" value="Unassembled WGS sequence"/>
</dbReference>
<dbReference type="InterPro" id="IPR011545">
    <property type="entry name" value="DEAD/DEAH_box_helicase_dom"/>
</dbReference>
<evidence type="ECO:0000259" key="13">
    <source>
        <dbReference type="PROSITE" id="PS51192"/>
    </source>
</evidence>
<evidence type="ECO:0000256" key="10">
    <source>
        <dbReference type="ARBA" id="ARBA00022840"/>
    </source>
</evidence>
<keyword evidence="17" id="KW-1185">Reference proteome</keyword>
<dbReference type="Pfam" id="PF07717">
    <property type="entry name" value="OB_NTP_bind"/>
    <property type="match status" value="1"/>
</dbReference>
<dbReference type="InterPro" id="IPR002464">
    <property type="entry name" value="DNA/RNA_helicase_DEAH_CS"/>
</dbReference>
<dbReference type="PROSITE" id="PS51192">
    <property type="entry name" value="HELICASE_ATP_BIND_1"/>
    <property type="match status" value="1"/>
</dbReference>
<dbReference type="SMART" id="SM00490">
    <property type="entry name" value="HELICc"/>
    <property type="match status" value="1"/>
</dbReference>
<dbReference type="Gene3D" id="3.40.50.300">
    <property type="entry name" value="P-loop containing nucleotide triphosphate hydrolases"/>
    <property type="match status" value="2"/>
</dbReference>
<dbReference type="InterPro" id="IPR018957">
    <property type="entry name" value="Znf_C3HC4_RING-type"/>
</dbReference>
<evidence type="ECO:0000256" key="9">
    <source>
        <dbReference type="ARBA" id="ARBA00022833"/>
    </source>
</evidence>
<dbReference type="SUPFAM" id="SSF57850">
    <property type="entry name" value="RING/U-box"/>
    <property type="match status" value="2"/>
</dbReference>
<name>A0AAV7E5N0_ARIFI</name>
<sequence length="1703" mass="192785">MSLKPSNCPQTRSKYAIELHSGSRTFSKTEAERLISSCDPQPVSYLSLKSGRVAARLFYGEWAQALQAVVYLWRRRLSGHHVFTPELKVGYGTPCHSSELSDRLSNLFKSRVRYLLKADLVSLCMSKVDSLTDKIAHVTLLLARHNSLHDAHQYLAKREELYEQKEQIVRRLDEYKVAMLCILSHLDGPRLEACTLDVEVFDFKGGTEWDRLHRFMTRERKRLEEALPIYGHRREILKRFQTEQAMVLIGETGSGKSTQLVQFLVDSGLGGDGLIVCTQPRKIAAISLAERVRDESYGCYSDNCITYCSTYMPQKLNCKVVFMTDHCLLQHYMQDAKLSSISCIIIDEAHERSLNTDLLLALIKKLMIERHNLKVLVMSATADATKLSKYFGCGVLHVKGRNFPVEIKYVPDETAESSFRKSISYEQNSKYFGSYVSNAVKMVSELNRDEEEGAILVFLTSQMEVEWACDNCQSPTAVTLPFHGKLSSEDQSRVFQKYSGKRKIIFSTNLAETSLTIPEVRYVVDSGMVKESRFEPGGGVNLLRVCRVSQSSANQRAGRAGRTSPGKCFRLYSEFDFESLALHQEPEICRVHLGIAVLRIVALGIKTVQDFDFVDAPSQKSIEVAIKNLIQLGAIRWENNILELTYVGWKLVKMGIEPKLGKLILDSFDHGLGREGIILASVMANASSIFCRVGDDEAKLKADCLKVQFCHEDGDLFTLLSVYKKWEEEHLLSRNAWCWKNSVNAKTMRRCRDTVLDLESCLQHELHIIIPTYWKWDPRGPTEYTKVLKKLILSSLMENIAIHSGSNQLGYEVASTGQHVQLHPSCSLLIYDRNPSWVVFGEILSTTNRYLLCVTSVERDNLLSIWPSPPLDILLLESQKMQKHVIGGVGSNLLRRFCGKSNSKLQNIISYIQRDCKDKRLHIELDFDKREIHLFTSLASMERVSAVLNGILESEKTLLRDECIEKCLFPVGPSFYPSVALFGSGAMIKHLEVEQRYLAVEILHASAHSLDEMELLPMFSKVATGIANFHRQGSRGNEREDLEKWGKITFLSPEGAENAVEELNGVEISGSPLKVVPLQVASSDHRTFPLPSVTAKITWPRRHFGGAAVVRCASEDIPFVAQMCAFMVIKGKFVHCEISNKYTNSLIVTGLQEDITEQEIFEAFMTVTHRIFDVFFLRSQPVCKPSSEACADVLRREIAHFMPEKLCPTKNFWVKVFSPEPKDYLMKAVVTFDGSLHLEAAKALQHLHGKVLDGCLPWQKLECHRMFQSSVSCPAAVYPIIKQELTHLFESFKHLKGVAYNMEKNGNGSCRVKIFANATRQVAQLRKPFDQLLKGKTISHADLTPGMVQLLVTKEGIRIMKAVQKETGTYILHDKRNLLVKVFGSLNSVAMAEDILIKSLLDLHESKQLEVHLRGNNLPHHLMKEVVEKFGADLEGLKQKVHGADFKLDTHRHLISVKGSKELKQKVEEAILEVVDSLADVHPLQLDMEAICPVCLSEVEDCYKLENCGHDFCRNCLVNQCESVIRNHEGFPLLCVHEGCQSEILLVDLKSLLSGDKLEELFRASLAVFVESSWGVYRFCPTPDCPLIYRVADPNTTDEQPPFSCGACLVETCRRCHLEYHHSVSCEMYKLFKENPDSSLKEWCREKDNVKNCPECKLTIEKEDGCNHVACRCGSHICWVCLSWFCSSDKCYQHLREVHESII</sequence>
<keyword evidence="7" id="KW-0378">Hydrolase</keyword>
<keyword evidence="3" id="KW-0677">Repeat</keyword>
<dbReference type="SMART" id="SM00487">
    <property type="entry name" value="DEXDc"/>
    <property type="match status" value="1"/>
</dbReference>
<dbReference type="Pfam" id="PF24637">
    <property type="entry name" value="RRM_DEAH11"/>
    <property type="match status" value="1"/>
</dbReference>
<dbReference type="GO" id="GO:0016740">
    <property type="term" value="F:transferase activity"/>
    <property type="evidence" value="ECO:0007669"/>
    <property type="project" value="UniProtKB-KW"/>
</dbReference>
<dbReference type="Pfam" id="PF24641">
    <property type="entry name" value="KH_DEAH11_2nd"/>
    <property type="match status" value="1"/>
</dbReference>
<feature type="domain" description="Helicase ATP-binding" evidence="13">
    <location>
        <begin position="237"/>
        <end position="400"/>
    </location>
</feature>
<dbReference type="CDD" id="cd20335">
    <property type="entry name" value="BRcat_RBR"/>
    <property type="match status" value="1"/>
</dbReference>
<dbReference type="Pfam" id="PF24638">
    <property type="entry name" value="KH_DEAH11_1st"/>
    <property type="match status" value="1"/>
</dbReference>
<dbReference type="Pfam" id="PF00270">
    <property type="entry name" value="DEAD"/>
    <property type="match status" value="1"/>
</dbReference>
<evidence type="ECO:0000313" key="16">
    <source>
        <dbReference type="EMBL" id="KAG9443171.1"/>
    </source>
</evidence>
<dbReference type="PROSITE" id="PS51194">
    <property type="entry name" value="HELICASE_CTER"/>
    <property type="match status" value="1"/>
</dbReference>
<keyword evidence="4" id="KW-0547">Nucleotide-binding</keyword>
<dbReference type="SMART" id="SM00847">
    <property type="entry name" value="HA2"/>
    <property type="match status" value="1"/>
</dbReference>
<evidence type="ECO:0000256" key="7">
    <source>
        <dbReference type="ARBA" id="ARBA00022801"/>
    </source>
</evidence>